<keyword evidence="1" id="KW-1133">Transmembrane helix</keyword>
<sequence>MLGAGGTSYFTEVSVGHESLEKQLEKHYLSHSHNHGDRVAKTEVDSMRAQAKLQTSFYVERSNAQAGGHAGAQTEKVLSRRQMTRVVVTRGPNAHIGDGGVRGVGDTWGLMPRCCIKMPPYVLTGPASLEFLLGVSSCLFAFVLVFPFAPSAKFLATFGGPA</sequence>
<proteinExistence type="predicted"/>
<evidence type="ECO:0000256" key="1">
    <source>
        <dbReference type="SAM" id="Phobius"/>
    </source>
</evidence>
<comment type="caution">
    <text evidence="2">The sequence shown here is derived from an EMBL/GenBank/DDBJ whole genome shotgun (WGS) entry which is preliminary data.</text>
</comment>
<keyword evidence="1" id="KW-0812">Transmembrane</keyword>
<evidence type="ECO:0000313" key="3">
    <source>
        <dbReference type="Proteomes" id="UP001419268"/>
    </source>
</evidence>
<keyword evidence="3" id="KW-1185">Reference proteome</keyword>
<keyword evidence="1" id="KW-0472">Membrane</keyword>
<dbReference type="Proteomes" id="UP001419268">
    <property type="component" value="Unassembled WGS sequence"/>
</dbReference>
<dbReference type="EMBL" id="JBBNAG010000001">
    <property type="protein sequence ID" value="KAK9166302.1"/>
    <property type="molecule type" value="Genomic_DNA"/>
</dbReference>
<feature type="transmembrane region" description="Helical" evidence="1">
    <location>
        <begin position="127"/>
        <end position="149"/>
    </location>
</feature>
<organism evidence="2 3">
    <name type="scientific">Stephania cephalantha</name>
    <dbReference type="NCBI Taxonomy" id="152367"/>
    <lineage>
        <taxon>Eukaryota</taxon>
        <taxon>Viridiplantae</taxon>
        <taxon>Streptophyta</taxon>
        <taxon>Embryophyta</taxon>
        <taxon>Tracheophyta</taxon>
        <taxon>Spermatophyta</taxon>
        <taxon>Magnoliopsida</taxon>
        <taxon>Ranunculales</taxon>
        <taxon>Menispermaceae</taxon>
        <taxon>Menispermoideae</taxon>
        <taxon>Cissampelideae</taxon>
        <taxon>Stephania</taxon>
    </lineage>
</organism>
<accession>A0AAP0L812</accession>
<reference evidence="2 3" key="1">
    <citation type="submission" date="2024-01" db="EMBL/GenBank/DDBJ databases">
        <title>Genome assemblies of Stephania.</title>
        <authorList>
            <person name="Yang L."/>
        </authorList>
    </citation>
    <scope>NUCLEOTIDE SEQUENCE [LARGE SCALE GENOMIC DNA]</scope>
    <source>
        <strain evidence="2">JXDWG</strain>
        <tissue evidence="2">Leaf</tissue>
    </source>
</reference>
<name>A0AAP0L812_9MAGN</name>
<evidence type="ECO:0000313" key="2">
    <source>
        <dbReference type="EMBL" id="KAK9166302.1"/>
    </source>
</evidence>
<gene>
    <name evidence="2" type="ORF">Scep_001493</name>
</gene>
<protein>
    <submittedName>
        <fullName evidence="2">Uncharacterized protein</fullName>
    </submittedName>
</protein>
<dbReference type="AlphaFoldDB" id="A0AAP0L812"/>